<comment type="caution">
    <text evidence="1">The sequence shown here is derived from an EMBL/GenBank/DDBJ whole genome shotgun (WGS) entry which is preliminary data.</text>
</comment>
<name>A0A418ZXA7_9RHOB</name>
<dbReference type="Proteomes" id="UP000283587">
    <property type="component" value="Unassembled WGS sequence"/>
</dbReference>
<evidence type="ECO:0000313" key="1">
    <source>
        <dbReference type="EMBL" id="RJL05125.1"/>
    </source>
</evidence>
<keyword evidence="2" id="KW-1185">Reference proteome</keyword>
<dbReference type="AlphaFoldDB" id="A0A418ZXA7"/>
<dbReference type="OrthoDB" id="9797162at2"/>
<reference evidence="2" key="1">
    <citation type="submission" date="2018-09" db="EMBL/GenBank/DDBJ databases">
        <title>Paracoccus onubensis nov. sp. a moderate halophilic bacterium isolated from Gruta de las Maravillas (Aracena, Spain).</title>
        <authorList>
            <person name="Jurado V."/>
            <person name="Gutierrez-Patricio S."/>
            <person name="Gonzalez-Pimentel J.L."/>
            <person name="Miller A.Z."/>
            <person name="Laiz L."/>
            <person name="Saiz-Jimenez C."/>
        </authorList>
    </citation>
    <scope>NUCLEOTIDE SEQUENCE [LARGE SCALE GENOMIC DNA]</scope>
    <source>
        <strain evidence="2">DSM 26381</strain>
    </source>
</reference>
<proteinExistence type="predicted"/>
<dbReference type="RefSeq" id="WP_119900579.1">
    <property type="nucleotide sequence ID" value="NZ_QNRC01000054.1"/>
</dbReference>
<organism evidence="1 2">
    <name type="scientific">Paracoccus siganidrum</name>
    <dbReference type="NCBI Taxonomy" id="1276757"/>
    <lineage>
        <taxon>Bacteria</taxon>
        <taxon>Pseudomonadati</taxon>
        <taxon>Pseudomonadota</taxon>
        <taxon>Alphaproteobacteria</taxon>
        <taxon>Rhodobacterales</taxon>
        <taxon>Paracoccaceae</taxon>
        <taxon>Paracoccus</taxon>
    </lineage>
</organism>
<accession>A0A418ZXA7</accession>
<protein>
    <recommendedName>
        <fullName evidence="3">Xaa-Pro dipeptidyl-peptidase C-terminal domain-containing protein</fullName>
    </recommendedName>
</protein>
<evidence type="ECO:0000313" key="2">
    <source>
        <dbReference type="Proteomes" id="UP000283587"/>
    </source>
</evidence>
<sequence>MHFVKANGGTRPKVFKLRALTLQPGEKIMLSATLSFAAMTTRRHYPGHHRIDALINGEAHPLGGGEVTA</sequence>
<dbReference type="EMBL" id="QZEW01000119">
    <property type="protein sequence ID" value="RJL05125.1"/>
    <property type="molecule type" value="Genomic_DNA"/>
</dbReference>
<gene>
    <name evidence="1" type="ORF">D3P05_20185</name>
</gene>
<evidence type="ECO:0008006" key="3">
    <source>
        <dbReference type="Google" id="ProtNLM"/>
    </source>
</evidence>